<dbReference type="CDD" id="cd07197">
    <property type="entry name" value="nitrilase"/>
    <property type="match status" value="1"/>
</dbReference>
<dbReference type="PANTHER" id="PTHR23088:SF27">
    <property type="entry name" value="DEAMINATED GLUTATHIONE AMIDASE"/>
    <property type="match status" value="1"/>
</dbReference>
<dbReference type="EMBL" id="VBUI01000009">
    <property type="protein sequence ID" value="TLF51702.1"/>
    <property type="molecule type" value="Genomic_DNA"/>
</dbReference>
<feature type="region of interest" description="Disordered" evidence="2">
    <location>
        <begin position="1"/>
        <end position="52"/>
    </location>
</feature>
<name>A0A5R8MIK5_9GAMM</name>
<feature type="domain" description="CN hydrolase" evidence="3">
    <location>
        <begin position="54"/>
        <end position="298"/>
    </location>
</feature>
<dbReference type="Proteomes" id="UP000306973">
    <property type="component" value="Unassembled WGS sequence"/>
</dbReference>
<dbReference type="AlphaFoldDB" id="A0A5R8MIK5"/>
<gene>
    <name evidence="4" type="ORF">FEI13_07070</name>
</gene>
<dbReference type="Gene3D" id="3.60.110.10">
    <property type="entry name" value="Carbon-nitrogen hydrolase"/>
    <property type="match status" value="1"/>
</dbReference>
<dbReference type="PROSITE" id="PS50263">
    <property type="entry name" value="CN_HYDROLASE"/>
    <property type="match status" value="1"/>
</dbReference>
<evidence type="ECO:0000313" key="5">
    <source>
        <dbReference type="Proteomes" id="UP000306973"/>
    </source>
</evidence>
<dbReference type="PANTHER" id="PTHR23088">
    <property type="entry name" value="NITRILASE-RELATED"/>
    <property type="match status" value="1"/>
</dbReference>
<evidence type="ECO:0000256" key="1">
    <source>
        <dbReference type="ARBA" id="ARBA00010613"/>
    </source>
</evidence>
<dbReference type="SUPFAM" id="SSF56317">
    <property type="entry name" value="Carbon-nitrogen hydrolase"/>
    <property type="match status" value="1"/>
</dbReference>
<evidence type="ECO:0000259" key="3">
    <source>
        <dbReference type="PROSITE" id="PS50263"/>
    </source>
</evidence>
<comment type="caution">
    <text evidence="4">The sequence shown here is derived from an EMBL/GenBank/DDBJ whole genome shotgun (WGS) entry which is preliminary data.</text>
</comment>
<dbReference type="Pfam" id="PF00795">
    <property type="entry name" value="CN_hydrolase"/>
    <property type="match status" value="1"/>
</dbReference>
<proteinExistence type="inferred from homology"/>
<dbReference type="PROSITE" id="PS01227">
    <property type="entry name" value="UPF0012"/>
    <property type="match status" value="1"/>
</dbReference>
<comment type="similarity">
    <text evidence="1">Belongs to the carbon-nitrogen hydrolase superfamily. NIT1/NIT2 family.</text>
</comment>
<evidence type="ECO:0000256" key="2">
    <source>
        <dbReference type="SAM" id="MobiDB-lite"/>
    </source>
</evidence>
<dbReference type="InterPro" id="IPR001110">
    <property type="entry name" value="UPF0012_CS"/>
</dbReference>
<accession>A0A5R8MIK5</accession>
<dbReference type="GO" id="GO:0016787">
    <property type="term" value="F:hydrolase activity"/>
    <property type="evidence" value="ECO:0007669"/>
    <property type="project" value="UniProtKB-KW"/>
</dbReference>
<keyword evidence="4" id="KW-0378">Hydrolase</keyword>
<dbReference type="InterPro" id="IPR036526">
    <property type="entry name" value="C-N_Hydrolase_sf"/>
</dbReference>
<feature type="compositionally biased region" description="Basic and acidic residues" evidence="2">
    <location>
        <begin position="30"/>
        <end position="42"/>
    </location>
</feature>
<protein>
    <submittedName>
        <fullName evidence="4">Carbon-nitrogen hydrolase family protein</fullName>
    </submittedName>
</protein>
<dbReference type="InterPro" id="IPR003010">
    <property type="entry name" value="C-N_Hydrolase"/>
</dbReference>
<evidence type="ECO:0000313" key="4">
    <source>
        <dbReference type="EMBL" id="TLF51702.1"/>
    </source>
</evidence>
<organism evidence="4 5">
    <name type="scientific">Halomonas urmiana</name>
    <dbReference type="NCBI Taxonomy" id="490901"/>
    <lineage>
        <taxon>Bacteria</taxon>
        <taxon>Pseudomonadati</taxon>
        <taxon>Pseudomonadota</taxon>
        <taxon>Gammaproteobacteria</taxon>
        <taxon>Oceanospirillales</taxon>
        <taxon>Halomonadaceae</taxon>
        <taxon>Halomonas</taxon>
    </lineage>
</organism>
<keyword evidence="5" id="KW-1185">Reference proteome</keyword>
<reference evidence="4 5" key="1">
    <citation type="journal article" date="2007" name="Int. J. Syst. Evol. Microbiol.">
        <title>Halomonas saccharevitans sp. nov., Halomonas arcis sp. nov. and Halomonas subterranea sp. nov., halophilic bacteria isolated from hypersaline environments of China.</title>
        <authorList>
            <person name="Xu X.W."/>
            <person name="Wu Y.H."/>
            <person name="Zhou Z."/>
            <person name="Wang C.S."/>
            <person name="Zhou Y.G."/>
            <person name="Zhang H.B."/>
            <person name="Wang Y."/>
            <person name="Wu M."/>
        </authorList>
    </citation>
    <scope>NUCLEOTIDE SEQUENCE [LARGE SCALE GENOMIC DNA]</scope>
    <source>
        <strain evidence="4 5">TBZ3</strain>
    </source>
</reference>
<sequence length="327" mass="36192">MKESRPSIDDASVNFPRRCPRKGNQAAAEIDCRDRRKSRGLDHTPPGIDTGDTMQILAGQISIPTTRRRADQLTHLRRLADRIRGACDDGVPDLIVLPELAAQEYSDDAFDCLEALDDDLGGPVVEAFAELARELGTSIAFGMARRATGCRHISQVLVGPDGRLTGVYDKLHCAQFGASGEAAHFSPGEHLLVTEIAGWRIGVVICYDLRFPALARRLAAEGVELILHPVAFTRDFSFASWHAFVTTRAMENQLYWLSLNRAGAEWGRSLFCPPLVDDDHPAYAFGSGEEWHRLTLDKAALREARRRLPLGTDRRADLDALPLWTPD</sequence>